<evidence type="ECO:0000256" key="1">
    <source>
        <dbReference type="SAM" id="MobiDB-lite"/>
    </source>
</evidence>
<keyword evidence="4" id="KW-1185">Reference proteome</keyword>
<evidence type="ECO:0008006" key="5">
    <source>
        <dbReference type="Google" id="ProtNLM"/>
    </source>
</evidence>
<name>A0ABP9Q9B0_9PSEU</name>
<evidence type="ECO:0000313" key="3">
    <source>
        <dbReference type="EMBL" id="GAA5158759.1"/>
    </source>
</evidence>
<keyword evidence="2" id="KW-0812">Transmembrane</keyword>
<evidence type="ECO:0000256" key="2">
    <source>
        <dbReference type="SAM" id="Phobius"/>
    </source>
</evidence>
<dbReference type="Proteomes" id="UP001428817">
    <property type="component" value="Unassembled WGS sequence"/>
</dbReference>
<feature type="compositionally biased region" description="Low complexity" evidence="1">
    <location>
        <begin position="97"/>
        <end position="109"/>
    </location>
</feature>
<feature type="transmembrane region" description="Helical" evidence="2">
    <location>
        <begin position="178"/>
        <end position="200"/>
    </location>
</feature>
<keyword evidence="2" id="KW-1133">Transmembrane helix</keyword>
<reference evidence="4" key="1">
    <citation type="journal article" date="2019" name="Int. J. Syst. Evol. Microbiol.">
        <title>The Global Catalogue of Microorganisms (GCM) 10K type strain sequencing project: providing services to taxonomists for standard genome sequencing and annotation.</title>
        <authorList>
            <consortium name="The Broad Institute Genomics Platform"/>
            <consortium name="The Broad Institute Genome Sequencing Center for Infectious Disease"/>
            <person name="Wu L."/>
            <person name="Ma J."/>
        </authorList>
    </citation>
    <scope>NUCLEOTIDE SEQUENCE [LARGE SCALE GENOMIC DNA]</scope>
    <source>
        <strain evidence="4">JCM 18303</strain>
    </source>
</reference>
<accession>A0ABP9Q9B0</accession>
<feature type="transmembrane region" description="Helical" evidence="2">
    <location>
        <begin position="371"/>
        <end position="395"/>
    </location>
</feature>
<feature type="compositionally biased region" description="Low complexity" evidence="1">
    <location>
        <begin position="9"/>
        <end position="19"/>
    </location>
</feature>
<feature type="compositionally biased region" description="Pro residues" evidence="1">
    <location>
        <begin position="20"/>
        <end position="41"/>
    </location>
</feature>
<gene>
    <name evidence="3" type="ORF">GCM10023321_38940</name>
</gene>
<feature type="transmembrane region" description="Helical" evidence="2">
    <location>
        <begin position="230"/>
        <end position="257"/>
    </location>
</feature>
<feature type="transmembrane region" description="Helical" evidence="2">
    <location>
        <begin position="304"/>
        <end position="322"/>
    </location>
</feature>
<comment type="caution">
    <text evidence="3">The sequence shown here is derived from an EMBL/GenBank/DDBJ whole genome shotgun (WGS) entry which is preliminary data.</text>
</comment>
<proteinExistence type="predicted"/>
<dbReference type="RefSeq" id="WP_185059038.1">
    <property type="nucleotide sequence ID" value="NZ_BAABJP010000015.1"/>
</dbReference>
<sequence>MSTPPPYGQDPDGQPQDQPQQPPTPPGGYPPPQGFPPPPGYPQQGYPQQGQPPPGYPQQGQPQPGYPQQGQQPPGYPQQGQPQPGYPQQGQPPPGYPQQGQPQPGYPQQGQPPPGYPQYGQPQPGYPPPGHPQQGYPPPGPGYPGYPGAGATPADDPLVATDFGGWFRRGFATGQRNFVRLVLVFLPYTLVSAVMLIMLAGPQAEMEQFSASVQQGGGLPPDFAGLLTQLVLVSIVGGLVSMLVVALCQASGVYLIVRDAERRPAVIGDAFRFGLGRMLPLFGWSLLSGILIAVGALFLLLPGIYLAVVIMSTLVGIVVIERGNIGRCFTLVNPRFFATLGRVLVTGVIFTVYYLVVAGIANLVGGGTGSVLTAVLTSVLMLPVLPFTAGFQMALYAELRGREHPGTSTATLAAELAR</sequence>
<evidence type="ECO:0000313" key="4">
    <source>
        <dbReference type="Proteomes" id="UP001428817"/>
    </source>
</evidence>
<organism evidence="3 4">
    <name type="scientific">Pseudonocardia eucalypti</name>
    <dbReference type="NCBI Taxonomy" id="648755"/>
    <lineage>
        <taxon>Bacteria</taxon>
        <taxon>Bacillati</taxon>
        <taxon>Actinomycetota</taxon>
        <taxon>Actinomycetes</taxon>
        <taxon>Pseudonocardiales</taxon>
        <taxon>Pseudonocardiaceae</taxon>
        <taxon>Pseudonocardia</taxon>
    </lineage>
</organism>
<feature type="transmembrane region" description="Helical" evidence="2">
    <location>
        <begin position="343"/>
        <end position="365"/>
    </location>
</feature>
<keyword evidence="2" id="KW-0472">Membrane</keyword>
<feature type="region of interest" description="Disordered" evidence="1">
    <location>
        <begin position="1"/>
        <end position="154"/>
    </location>
</feature>
<dbReference type="EMBL" id="BAABJP010000015">
    <property type="protein sequence ID" value="GAA5158759.1"/>
    <property type="molecule type" value="Genomic_DNA"/>
</dbReference>
<feature type="compositionally biased region" description="Low complexity" evidence="1">
    <location>
        <begin position="57"/>
        <end position="89"/>
    </location>
</feature>
<protein>
    <recommendedName>
        <fullName evidence="5">Glycerophosphoryl diester phosphodiesterase family protein</fullName>
    </recommendedName>
</protein>
<feature type="compositionally biased region" description="Pro residues" evidence="1">
    <location>
        <begin position="124"/>
        <end position="144"/>
    </location>
</feature>
<feature type="transmembrane region" description="Helical" evidence="2">
    <location>
        <begin position="278"/>
        <end position="298"/>
    </location>
</feature>